<dbReference type="PROSITE" id="PS51257">
    <property type="entry name" value="PROKAR_LIPOPROTEIN"/>
    <property type="match status" value="1"/>
</dbReference>
<dbReference type="Pfam" id="PF08816">
    <property type="entry name" value="Ivy"/>
    <property type="match status" value="1"/>
</dbReference>
<feature type="region of interest" description="Disordered" evidence="1">
    <location>
        <begin position="26"/>
        <end position="52"/>
    </location>
</feature>
<dbReference type="AlphaFoldDB" id="A0AAW6RK85"/>
<protein>
    <submittedName>
        <fullName evidence="3">Ivy family c-type lysozyme inhibitor</fullName>
    </submittedName>
</protein>
<evidence type="ECO:0000313" key="4">
    <source>
        <dbReference type="Proteomes" id="UP001237156"/>
    </source>
</evidence>
<dbReference type="Gene3D" id="3.40.1420.10">
    <property type="entry name" value="Inhibitor of vertebrate lysozyme"/>
    <property type="match status" value="1"/>
</dbReference>
<sequence length="177" mass="19074">MKTRLATLTACVAAIALLSGCFGSAEKAPAPQPEAQPAQTQSAPEPAAEPAAAEPEGPYLYNLLEDQPAKKAWARMTASRKGAPAWIRKGEGPTSPAEEALINGKRYWQGSVCEQHNCPNTFFFLLGETKAYGLHANFANDKPAKVRPVYYGAPPAAEKAALREAFEAERERQMADE</sequence>
<feature type="signal peptide" evidence="2">
    <location>
        <begin position="1"/>
        <end position="27"/>
    </location>
</feature>
<feature type="chain" id="PRO_5043969734" evidence="2">
    <location>
        <begin position="28"/>
        <end position="177"/>
    </location>
</feature>
<gene>
    <name evidence="3" type="ORF">QB898_00750</name>
</gene>
<reference evidence="3 4" key="1">
    <citation type="submission" date="2023-04" db="EMBL/GenBank/DDBJ databases">
        <title>Ottowia paracancer sp. nov., isolated from human stomach.</title>
        <authorList>
            <person name="Song Y."/>
        </authorList>
    </citation>
    <scope>NUCLEOTIDE SEQUENCE [LARGE SCALE GENOMIC DNA]</scope>
    <source>
        <strain evidence="3 4">10c7w1</strain>
    </source>
</reference>
<evidence type="ECO:0000256" key="2">
    <source>
        <dbReference type="SAM" id="SignalP"/>
    </source>
</evidence>
<evidence type="ECO:0000313" key="3">
    <source>
        <dbReference type="EMBL" id="MDG9698262.1"/>
    </source>
</evidence>
<comment type="caution">
    <text evidence="3">The sequence shown here is derived from an EMBL/GenBank/DDBJ whole genome shotgun (WGS) entry which is preliminary data.</text>
</comment>
<organism evidence="3 4">
    <name type="scientific">Ottowia cancrivicina</name>
    <dbReference type="NCBI Taxonomy" id="3040346"/>
    <lineage>
        <taxon>Bacteria</taxon>
        <taxon>Pseudomonadati</taxon>
        <taxon>Pseudomonadota</taxon>
        <taxon>Betaproteobacteria</taxon>
        <taxon>Burkholderiales</taxon>
        <taxon>Comamonadaceae</taxon>
        <taxon>Ottowia</taxon>
    </lineage>
</organism>
<keyword evidence="2" id="KW-0732">Signal</keyword>
<keyword evidence="4" id="KW-1185">Reference proteome</keyword>
<accession>A0AAW6RK85</accession>
<dbReference type="Proteomes" id="UP001237156">
    <property type="component" value="Unassembled WGS sequence"/>
</dbReference>
<proteinExistence type="predicted"/>
<dbReference type="SUPFAM" id="SSF89872">
    <property type="entry name" value="Inhibitor of vertebrate lysozyme, Ivy"/>
    <property type="match status" value="1"/>
</dbReference>
<evidence type="ECO:0000256" key="1">
    <source>
        <dbReference type="SAM" id="MobiDB-lite"/>
    </source>
</evidence>
<dbReference type="InterPro" id="IPR036501">
    <property type="entry name" value="Inhibitor_vert_lysozyme_sf"/>
</dbReference>
<dbReference type="RefSeq" id="WP_279523406.1">
    <property type="nucleotide sequence ID" value="NZ_JARVII010000001.1"/>
</dbReference>
<name>A0AAW6RK85_9BURK</name>
<dbReference type="EMBL" id="JARVII010000001">
    <property type="protein sequence ID" value="MDG9698262.1"/>
    <property type="molecule type" value="Genomic_DNA"/>
</dbReference>